<dbReference type="Gene3D" id="2.30.22.10">
    <property type="entry name" value="Head domain of nucleotide exchange factor GrpE"/>
    <property type="match status" value="1"/>
</dbReference>
<protein>
    <recommendedName>
        <fullName evidence="3 4">Protein GrpE</fullName>
    </recommendedName>
    <alternativeName>
        <fullName evidence="3">HSP-70 cofactor</fullName>
    </alternativeName>
</protein>
<dbReference type="GO" id="GO:0005737">
    <property type="term" value="C:cytoplasm"/>
    <property type="evidence" value="ECO:0007669"/>
    <property type="project" value="UniProtKB-SubCell"/>
</dbReference>
<keyword evidence="3" id="KW-0963">Cytoplasm</keyword>
<comment type="subcellular location">
    <subcellularLocation>
        <location evidence="3">Cytoplasm</location>
    </subcellularLocation>
</comment>
<feature type="compositionally biased region" description="Basic and acidic residues" evidence="6">
    <location>
        <begin position="1"/>
        <end position="19"/>
    </location>
</feature>
<comment type="function">
    <text evidence="3 4">Participates actively in the response to hyperosmotic and heat shock by preventing the aggregation of stress-denatured proteins, in association with DnaK and GrpE. It is the nucleotide exchange factor for DnaK and may function as a thermosensor. Unfolded proteins bind initially to DnaJ; upon interaction with the DnaJ-bound protein, DnaK hydrolyzes its bound ATP, resulting in the formation of a stable complex. GrpE releases ADP from DnaK; ATP binding to DnaK triggers the release of the substrate protein, thus completing the reaction cycle. Several rounds of ATP-dependent interactions between DnaJ, DnaK and GrpE are required for fully efficient folding.</text>
</comment>
<dbReference type="PRINTS" id="PR00773">
    <property type="entry name" value="GRPEPROTEIN"/>
</dbReference>
<evidence type="ECO:0000256" key="1">
    <source>
        <dbReference type="ARBA" id="ARBA00009054"/>
    </source>
</evidence>
<dbReference type="InterPro" id="IPR009012">
    <property type="entry name" value="GrpE_head"/>
</dbReference>
<evidence type="ECO:0000256" key="2">
    <source>
        <dbReference type="ARBA" id="ARBA00023186"/>
    </source>
</evidence>
<dbReference type="OrthoDB" id="9812586at2"/>
<evidence type="ECO:0000256" key="3">
    <source>
        <dbReference type="HAMAP-Rule" id="MF_01151"/>
    </source>
</evidence>
<dbReference type="InterPro" id="IPR013805">
    <property type="entry name" value="GrpE_CC"/>
</dbReference>
<evidence type="ECO:0000256" key="6">
    <source>
        <dbReference type="SAM" id="MobiDB-lite"/>
    </source>
</evidence>
<dbReference type="GO" id="GO:0006457">
    <property type="term" value="P:protein folding"/>
    <property type="evidence" value="ECO:0007669"/>
    <property type="project" value="InterPro"/>
</dbReference>
<evidence type="ECO:0000256" key="4">
    <source>
        <dbReference type="RuleBase" id="RU000639"/>
    </source>
</evidence>
<evidence type="ECO:0000313" key="8">
    <source>
        <dbReference type="Proteomes" id="UP000265926"/>
    </source>
</evidence>
<dbReference type="RefSeq" id="WP_119439212.1">
    <property type="nucleotide sequence ID" value="NZ_QWGR01000011.1"/>
</dbReference>
<dbReference type="GO" id="GO:0051082">
    <property type="term" value="F:unfolded protein binding"/>
    <property type="evidence" value="ECO:0007669"/>
    <property type="project" value="TreeGrafter"/>
</dbReference>
<keyword evidence="8" id="KW-1185">Reference proteome</keyword>
<dbReference type="GO" id="GO:0042803">
    <property type="term" value="F:protein homodimerization activity"/>
    <property type="evidence" value="ECO:0007669"/>
    <property type="project" value="InterPro"/>
</dbReference>
<dbReference type="Proteomes" id="UP000265926">
    <property type="component" value="Unassembled WGS sequence"/>
</dbReference>
<dbReference type="PROSITE" id="PS01071">
    <property type="entry name" value="GRPE"/>
    <property type="match status" value="1"/>
</dbReference>
<keyword evidence="3 4" id="KW-0346">Stress response</keyword>
<dbReference type="AlphaFoldDB" id="A0A399SS43"/>
<evidence type="ECO:0000313" key="7">
    <source>
        <dbReference type="EMBL" id="RIJ46896.1"/>
    </source>
</evidence>
<dbReference type="Pfam" id="PF01025">
    <property type="entry name" value="GrpE"/>
    <property type="match status" value="1"/>
</dbReference>
<accession>A0A399SS43</accession>
<organism evidence="7 8">
    <name type="scientific">Maribellus luteus</name>
    <dbReference type="NCBI Taxonomy" id="2305463"/>
    <lineage>
        <taxon>Bacteria</taxon>
        <taxon>Pseudomonadati</taxon>
        <taxon>Bacteroidota</taxon>
        <taxon>Bacteroidia</taxon>
        <taxon>Marinilabiliales</taxon>
        <taxon>Prolixibacteraceae</taxon>
        <taxon>Maribellus</taxon>
    </lineage>
</organism>
<dbReference type="PANTHER" id="PTHR21237">
    <property type="entry name" value="GRPE PROTEIN"/>
    <property type="match status" value="1"/>
</dbReference>
<dbReference type="GO" id="GO:0051087">
    <property type="term" value="F:protein-folding chaperone binding"/>
    <property type="evidence" value="ECO:0007669"/>
    <property type="project" value="InterPro"/>
</dbReference>
<dbReference type="GO" id="GO:0000774">
    <property type="term" value="F:adenyl-nucleotide exchange factor activity"/>
    <property type="evidence" value="ECO:0007669"/>
    <property type="project" value="InterPro"/>
</dbReference>
<dbReference type="SUPFAM" id="SSF51064">
    <property type="entry name" value="Head domain of nucleotide exchange factor GrpE"/>
    <property type="match status" value="1"/>
</dbReference>
<dbReference type="EMBL" id="QWGR01000011">
    <property type="protein sequence ID" value="RIJ46896.1"/>
    <property type="molecule type" value="Genomic_DNA"/>
</dbReference>
<name>A0A399SS43_9BACT</name>
<dbReference type="CDD" id="cd00446">
    <property type="entry name" value="GrpE"/>
    <property type="match status" value="1"/>
</dbReference>
<feature type="region of interest" description="Disordered" evidence="6">
    <location>
        <begin position="1"/>
        <end position="50"/>
    </location>
</feature>
<sequence length="198" mass="22546">MAEEKISNETTSEEVKDTNQETADNSAQTEHAAEEKSDKKKKGKKDKHEVEMEELTAKLDEMKDRHLRLQAEFDNFRKRTLKEKADLIKSGGETVLVNILPVIDDFERAIDSLKEVADEDAGKQGTLLIYNKFKEFLKQNNVKEIEAQNEVFDVDLHEAITKIPAPSKELKGKVVDVIQKGYCLNEKVIRFAKVVIGE</sequence>
<dbReference type="InterPro" id="IPR000740">
    <property type="entry name" value="GrpE"/>
</dbReference>
<comment type="subunit">
    <text evidence="3">Homodimer.</text>
</comment>
<proteinExistence type="inferred from homology"/>
<comment type="caution">
    <text evidence="7">The sequence shown here is derived from an EMBL/GenBank/DDBJ whole genome shotgun (WGS) entry which is preliminary data.</text>
</comment>
<feature type="compositionally biased region" description="Polar residues" evidence="6">
    <location>
        <begin position="20"/>
        <end position="29"/>
    </location>
</feature>
<dbReference type="SUPFAM" id="SSF58014">
    <property type="entry name" value="Coiled-coil domain of nucleotide exchange factor GrpE"/>
    <property type="match status" value="1"/>
</dbReference>
<dbReference type="PANTHER" id="PTHR21237:SF23">
    <property type="entry name" value="GRPE PROTEIN HOMOLOG, MITOCHONDRIAL"/>
    <property type="match status" value="1"/>
</dbReference>
<reference evidence="7 8" key="1">
    <citation type="submission" date="2018-08" db="EMBL/GenBank/DDBJ databases">
        <title>Pallidiluteibacterium maritimus gen. nov., sp. nov., isolated from coastal sediment.</title>
        <authorList>
            <person name="Zhou L.Y."/>
        </authorList>
    </citation>
    <scope>NUCLEOTIDE SEQUENCE [LARGE SCALE GENOMIC DNA]</scope>
    <source>
        <strain evidence="7 8">XSD2</strain>
    </source>
</reference>
<evidence type="ECO:0000256" key="5">
    <source>
        <dbReference type="RuleBase" id="RU004478"/>
    </source>
</evidence>
<dbReference type="Gene3D" id="3.90.20.20">
    <property type="match status" value="1"/>
</dbReference>
<dbReference type="HAMAP" id="MF_01151">
    <property type="entry name" value="GrpE"/>
    <property type="match status" value="1"/>
</dbReference>
<keyword evidence="2 3" id="KW-0143">Chaperone</keyword>
<gene>
    <name evidence="3" type="primary">grpE</name>
    <name evidence="7" type="ORF">D1614_17220</name>
</gene>
<comment type="similarity">
    <text evidence="1 3 5">Belongs to the GrpE family.</text>
</comment>